<dbReference type="EMBL" id="JACASF010000006">
    <property type="protein sequence ID" value="KAF6471694.1"/>
    <property type="molecule type" value="Genomic_DNA"/>
</dbReference>
<feature type="compositionally biased region" description="Polar residues" evidence="1">
    <location>
        <begin position="85"/>
        <end position="101"/>
    </location>
</feature>
<sequence length="124" mass="13881">MPRARSYRDIHSGCHPAMSHRVLKDVSMASGRGVGIRALMFYSWSSCFYIIPQGNLYKKSVLGLLCGGKESKSKTKPSSKWETSLQLQAAQSGDQESTPSVTREPPRTWDLTGYWGIRTELIKN</sequence>
<evidence type="ECO:0000313" key="3">
    <source>
        <dbReference type="Proteomes" id="UP000550707"/>
    </source>
</evidence>
<dbReference type="AlphaFoldDB" id="A0A7J8HH70"/>
<comment type="caution">
    <text evidence="2">The sequence shown here is derived from an EMBL/GenBank/DDBJ whole genome shotgun (WGS) entry which is preliminary data.</text>
</comment>
<proteinExistence type="predicted"/>
<dbReference type="Proteomes" id="UP000550707">
    <property type="component" value="Unassembled WGS sequence"/>
</dbReference>
<name>A0A7J8HH70_MOLMO</name>
<protein>
    <submittedName>
        <fullName evidence="2">Uncharacterized protein</fullName>
    </submittedName>
</protein>
<keyword evidence="3" id="KW-1185">Reference proteome</keyword>
<dbReference type="InParanoid" id="A0A7J8HH70"/>
<gene>
    <name evidence="2" type="ORF">HJG59_011062</name>
</gene>
<organism evidence="2 3">
    <name type="scientific">Molossus molossus</name>
    <name type="common">Pallas' mastiff bat</name>
    <name type="synonym">Vespertilio molossus</name>
    <dbReference type="NCBI Taxonomy" id="27622"/>
    <lineage>
        <taxon>Eukaryota</taxon>
        <taxon>Metazoa</taxon>
        <taxon>Chordata</taxon>
        <taxon>Craniata</taxon>
        <taxon>Vertebrata</taxon>
        <taxon>Euteleostomi</taxon>
        <taxon>Mammalia</taxon>
        <taxon>Eutheria</taxon>
        <taxon>Laurasiatheria</taxon>
        <taxon>Chiroptera</taxon>
        <taxon>Yangochiroptera</taxon>
        <taxon>Molossidae</taxon>
        <taxon>Molossus</taxon>
    </lineage>
</organism>
<evidence type="ECO:0000256" key="1">
    <source>
        <dbReference type="SAM" id="MobiDB-lite"/>
    </source>
</evidence>
<reference evidence="2 3" key="1">
    <citation type="journal article" date="2020" name="Nature">
        <title>Six reference-quality genomes reveal evolution of bat adaptations.</title>
        <authorList>
            <person name="Jebb D."/>
            <person name="Huang Z."/>
            <person name="Pippel M."/>
            <person name="Hughes G.M."/>
            <person name="Lavrichenko K."/>
            <person name="Devanna P."/>
            <person name="Winkler S."/>
            <person name="Jermiin L.S."/>
            <person name="Skirmuntt E.C."/>
            <person name="Katzourakis A."/>
            <person name="Burkitt-Gray L."/>
            <person name="Ray D.A."/>
            <person name="Sullivan K.A.M."/>
            <person name="Roscito J.G."/>
            <person name="Kirilenko B.M."/>
            <person name="Davalos L.M."/>
            <person name="Corthals A.P."/>
            <person name="Power M.L."/>
            <person name="Jones G."/>
            <person name="Ransome R.D."/>
            <person name="Dechmann D.K.N."/>
            <person name="Locatelli A.G."/>
            <person name="Puechmaille S.J."/>
            <person name="Fedrigo O."/>
            <person name="Jarvis E.D."/>
            <person name="Hiller M."/>
            <person name="Vernes S.C."/>
            <person name="Myers E.W."/>
            <person name="Teeling E.C."/>
        </authorList>
    </citation>
    <scope>NUCLEOTIDE SEQUENCE [LARGE SCALE GENOMIC DNA]</scope>
    <source>
        <strain evidence="2">MMolMol1</strain>
        <tissue evidence="2">Muscle</tissue>
    </source>
</reference>
<accession>A0A7J8HH70</accession>
<feature type="region of interest" description="Disordered" evidence="1">
    <location>
        <begin position="69"/>
        <end position="107"/>
    </location>
</feature>
<evidence type="ECO:0000313" key="2">
    <source>
        <dbReference type="EMBL" id="KAF6471694.1"/>
    </source>
</evidence>